<evidence type="ECO:0000313" key="2">
    <source>
        <dbReference type="EMBL" id="WVZ83767.1"/>
    </source>
</evidence>
<dbReference type="Pfam" id="PF14303">
    <property type="entry name" value="NAM-associated"/>
    <property type="match status" value="1"/>
</dbReference>
<dbReference type="InterPro" id="IPR029466">
    <property type="entry name" value="NAM-associated_C"/>
</dbReference>
<sequence length="198" mass="23857">MPIPFRVMTVLRPSFRHSTIKDACDRFKEFKKKDFQFLHCWHVLRGTRKWEDYVEKMLTKRKAYGQGQGKKDAQLRCYTYIRSRCTVNIPKNGGIKRTKTEATDPMDTGHQIFQERQLEIQDREARAKERHYERQANIQERQLQVQVEQWEWTKRQDENKIMLMDLHNVSETAKEYFLNMQQDILQLQRRGGGSSFIQ</sequence>
<proteinExistence type="predicted"/>
<keyword evidence="3" id="KW-1185">Reference proteome</keyword>
<feature type="domain" description="No apical meristem-associated C-terminal" evidence="1">
    <location>
        <begin position="33"/>
        <end position="184"/>
    </location>
</feature>
<evidence type="ECO:0000259" key="1">
    <source>
        <dbReference type="Pfam" id="PF14303"/>
    </source>
</evidence>
<gene>
    <name evidence="2" type="ORF">U9M48_030872</name>
</gene>
<dbReference type="Proteomes" id="UP001341281">
    <property type="component" value="Chromosome 07"/>
</dbReference>
<organism evidence="2 3">
    <name type="scientific">Paspalum notatum var. saurae</name>
    <dbReference type="NCBI Taxonomy" id="547442"/>
    <lineage>
        <taxon>Eukaryota</taxon>
        <taxon>Viridiplantae</taxon>
        <taxon>Streptophyta</taxon>
        <taxon>Embryophyta</taxon>
        <taxon>Tracheophyta</taxon>
        <taxon>Spermatophyta</taxon>
        <taxon>Magnoliopsida</taxon>
        <taxon>Liliopsida</taxon>
        <taxon>Poales</taxon>
        <taxon>Poaceae</taxon>
        <taxon>PACMAD clade</taxon>
        <taxon>Panicoideae</taxon>
        <taxon>Andropogonodae</taxon>
        <taxon>Paspaleae</taxon>
        <taxon>Paspalinae</taxon>
        <taxon>Paspalum</taxon>
    </lineage>
</organism>
<protein>
    <recommendedName>
        <fullName evidence="1">No apical meristem-associated C-terminal domain-containing protein</fullName>
    </recommendedName>
</protein>
<dbReference type="EMBL" id="CP144751">
    <property type="protein sequence ID" value="WVZ83767.1"/>
    <property type="molecule type" value="Genomic_DNA"/>
</dbReference>
<accession>A0AAQ3U4I9</accession>
<reference evidence="2 3" key="1">
    <citation type="submission" date="2024-02" db="EMBL/GenBank/DDBJ databases">
        <title>High-quality chromosome-scale genome assembly of Pensacola bahiagrass (Paspalum notatum Flugge var. saurae).</title>
        <authorList>
            <person name="Vega J.M."/>
            <person name="Podio M."/>
            <person name="Orjuela J."/>
            <person name="Siena L.A."/>
            <person name="Pessino S.C."/>
            <person name="Combes M.C."/>
            <person name="Mariac C."/>
            <person name="Albertini E."/>
            <person name="Pupilli F."/>
            <person name="Ortiz J.P.A."/>
            <person name="Leblanc O."/>
        </authorList>
    </citation>
    <scope>NUCLEOTIDE SEQUENCE [LARGE SCALE GENOMIC DNA]</scope>
    <source>
        <strain evidence="2">R1</strain>
        <tissue evidence="2">Leaf</tissue>
    </source>
</reference>
<evidence type="ECO:0000313" key="3">
    <source>
        <dbReference type="Proteomes" id="UP001341281"/>
    </source>
</evidence>
<name>A0AAQ3U4I9_PASNO</name>
<dbReference type="AlphaFoldDB" id="A0AAQ3U4I9"/>